<sequence length="36" mass="4399">MDYLELEERFPEIEKMYLENGLTPSQIGEQFNSKRY</sequence>
<organism evidence="1">
    <name type="scientific">Siphoviridae sp. ct5op20</name>
    <dbReference type="NCBI Taxonomy" id="2826295"/>
    <lineage>
        <taxon>Viruses</taxon>
        <taxon>Duplodnaviria</taxon>
        <taxon>Heunggongvirae</taxon>
        <taxon>Uroviricota</taxon>
        <taxon>Caudoviricetes</taxon>
    </lineage>
</organism>
<proteinExistence type="predicted"/>
<keyword evidence="1" id="KW-0687">Ribonucleoprotein</keyword>
<keyword evidence="1" id="KW-0689">Ribosomal protein</keyword>
<reference evidence="1" key="1">
    <citation type="journal article" date="2021" name="Proc. Natl. Acad. Sci. U.S.A.">
        <title>A Catalog of Tens of Thousands of Viruses from Human Metagenomes Reveals Hidden Associations with Chronic Diseases.</title>
        <authorList>
            <person name="Tisza M.J."/>
            <person name="Buck C.B."/>
        </authorList>
    </citation>
    <scope>NUCLEOTIDE SEQUENCE</scope>
    <source>
        <strain evidence="1">Ct5op20</strain>
    </source>
</reference>
<name>A0A8S5NR44_9CAUD</name>
<accession>A0A8S5NR44</accession>
<evidence type="ECO:0000313" key="1">
    <source>
        <dbReference type="EMBL" id="DAD96860.1"/>
    </source>
</evidence>
<protein>
    <submittedName>
        <fullName evidence="1">Ribosomal protein S13/S15-like protein</fullName>
    </submittedName>
</protein>
<dbReference type="EMBL" id="BK015225">
    <property type="protein sequence ID" value="DAD96860.1"/>
    <property type="molecule type" value="Genomic_DNA"/>
</dbReference>